<feature type="domain" description="Cytochrome c" evidence="6">
    <location>
        <begin position="849"/>
        <end position="981"/>
    </location>
</feature>
<dbReference type="EMBL" id="AP021861">
    <property type="protein sequence ID" value="BBO32792.1"/>
    <property type="molecule type" value="Genomic_DNA"/>
</dbReference>
<dbReference type="InterPro" id="IPR013427">
    <property type="entry name" value="Haem-bd_dom_put"/>
</dbReference>
<dbReference type="SUPFAM" id="SSF46626">
    <property type="entry name" value="Cytochrome c"/>
    <property type="match status" value="1"/>
</dbReference>
<feature type="chain" id="PRO_5024809710" description="Cytochrome c domain-containing protein" evidence="5">
    <location>
        <begin position="38"/>
        <end position="1001"/>
    </location>
</feature>
<dbReference type="GO" id="GO:0046872">
    <property type="term" value="F:metal ion binding"/>
    <property type="evidence" value="ECO:0007669"/>
    <property type="project" value="UniProtKB-KW"/>
</dbReference>
<dbReference type="GO" id="GO:0009055">
    <property type="term" value="F:electron transfer activity"/>
    <property type="evidence" value="ECO:0007669"/>
    <property type="project" value="InterPro"/>
</dbReference>
<name>A0A5K7XA72_9BACT</name>
<evidence type="ECO:0000256" key="3">
    <source>
        <dbReference type="ARBA" id="ARBA00023004"/>
    </source>
</evidence>
<dbReference type="InterPro" id="IPR055557">
    <property type="entry name" value="DUF7133"/>
</dbReference>
<organism evidence="7 8">
    <name type="scientific">Lacipirellula parvula</name>
    <dbReference type="NCBI Taxonomy" id="2650471"/>
    <lineage>
        <taxon>Bacteria</taxon>
        <taxon>Pseudomonadati</taxon>
        <taxon>Planctomycetota</taxon>
        <taxon>Planctomycetia</taxon>
        <taxon>Pirellulales</taxon>
        <taxon>Lacipirellulaceae</taxon>
        <taxon>Lacipirellula</taxon>
    </lineage>
</organism>
<dbReference type="InterPro" id="IPR011041">
    <property type="entry name" value="Quinoprot_gluc/sorb_DH_b-prop"/>
</dbReference>
<evidence type="ECO:0000313" key="8">
    <source>
        <dbReference type="Proteomes" id="UP000326837"/>
    </source>
</evidence>
<dbReference type="Gene3D" id="1.10.760.10">
    <property type="entry name" value="Cytochrome c-like domain"/>
    <property type="match status" value="1"/>
</dbReference>
<evidence type="ECO:0000256" key="5">
    <source>
        <dbReference type="SAM" id="SignalP"/>
    </source>
</evidence>
<dbReference type="Gene3D" id="1.25.10.10">
    <property type="entry name" value="Leucine-rich Repeat Variant"/>
    <property type="match status" value="1"/>
</dbReference>
<dbReference type="PANTHER" id="PTHR33546:SF1">
    <property type="entry name" value="LARGE, MULTIFUNCTIONAL SECRETED PROTEIN"/>
    <property type="match status" value="1"/>
</dbReference>
<proteinExistence type="predicted"/>
<reference evidence="8" key="1">
    <citation type="submission" date="2019-10" db="EMBL/GenBank/DDBJ databases">
        <title>Lacipirellula parvula gen. nov., sp. nov., representing a lineage of planctomycetes widespread in freshwater anoxic habitats, and description of the family Lacipirellulaceae.</title>
        <authorList>
            <person name="Dedysh S.N."/>
            <person name="Kulichevskaya I.S."/>
            <person name="Beletsky A.V."/>
            <person name="Rakitin A.L."/>
            <person name="Mardanov A.V."/>
            <person name="Ivanova A.A."/>
            <person name="Saltykova V.X."/>
            <person name="Rijpstra W.I.C."/>
            <person name="Sinninghe Damste J.S."/>
            <person name="Ravin N.V."/>
        </authorList>
    </citation>
    <scope>NUCLEOTIDE SEQUENCE [LARGE SCALE GENOMIC DNA]</scope>
    <source>
        <strain evidence="8">PX69</strain>
    </source>
</reference>
<evidence type="ECO:0000256" key="1">
    <source>
        <dbReference type="ARBA" id="ARBA00022617"/>
    </source>
</evidence>
<dbReference type="InterPro" id="IPR016024">
    <property type="entry name" value="ARM-type_fold"/>
</dbReference>
<dbReference type="Pfam" id="PF23500">
    <property type="entry name" value="DUF7133"/>
    <property type="match status" value="1"/>
</dbReference>
<dbReference type="Proteomes" id="UP000326837">
    <property type="component" value="Chromosome"/>
</dbReference>
<dbReference type="InterPro" id="IPR036909">
    <property type="entry name" value="Cyt_c-like_dom_sf"/>
</dbReference>
<keyword evidence="2 4" id="KW-0479">Metal-binding</keyword>
<dbReference type="KEGG" id="lpav:PLANPX_2404"/>
<dbReference type="InterPro" id="IPR009056">
    <property type="entry name" value="Cyt_c-like_dom"/>
</dbReference>
<dbReference type="GO" id="GO:0020037">
    <property type="term" value="F:heme binding"/>
    <property type="evidence" value="ECO:0007669"/>
    <property type="project" value="InterPro"/>
</dbReference>
<evidence type="ECO:0000256" key="2">
    <source>
        <dbReference type="ARBA" id="ARBA00022723"/>
    </source>
</evidence>
<keyword evidence="5" id="KW-0732">Signal</keyword>
<dbReference type="InterPro" id="IPR011989">
    <property type="entry name" value="ARM-like"/>
</dbReference>
<dbReference type="InterPro" id="IPR013428">
    <property type="entry name" value="Membrane-bound_put_N"/>
</dbReference>
<dbReference type="PROSITE" id="PS51007">
    <property type="entry name" value="CYTC"/>
    <property type="match status" value="1"/>
</dbReference>
<evidence type="ECO:0000256" key="4">
    <source>
        <dbReference type="PROSITE-ProRule" id="PRU00433"/>
    </source>
</evidence>
<evidence type="ECO:0000313" key="7">
    <source>
        <dbReference type="EMBL" id="BBO32792.1"/>
    </source>
</evidence>
<gene>
    <name evidence="7" type="ORF">PLANPX_2404</name>
</gene>
<dbReference type="NCBIfam" id="TIGR02604">
    <property type="entry name" value="Piru_Ver_Nterm"/>
    <property type="match status" value="1"/>
</dbReference>
<dbReference type="SUPFAM" id="SSF50952">
    <property type="entry name" value="Soluble quinoprotein glucose dehydrogenase"/>
    <property type="match status" value="1"/>
</dbReference>
<dbReference type="Pfam" id="PF00034">
    <property type="entry name" value="Cytochrom_C"/>
    <property type="match status" value="1"/>
</dbReference>
<evidence type="ECO:0000259" key="6">
    <source>
        <dbReference type="PROSITE" id="PS51007"/>
    </source>
</evidence>
<protein>
    <recommendedName>
        <fullName evidence="6">Cytochrome c domain-containing protein</fullName>
    </recommendedName>
</protein>
<dbReference type="SUPFAM" id="SSF48371">
    <property type="entry name" value="ARM repeat"/>
    <property type="match status" value="1"/>
</dbReference>
<dbReference type="AlphaFoldDB" id="A0A5K7XA72"/>
<feature type="signal peptide" evidence="5">
    <location>
        <begin position="1"/>
        <end position="37"/>
    </location>
</feature>
<dbReference type="PANTHER" id="PTHR33546">
    <property type="entry name" value="LARGE, MULTIFUNCTIONAL SECRETED PROTEIN-RELATED"/>
    <property type="match status" value="1"/>
</dbReference>
<accession>A0A5K7XA72</accession>
<keyword evidence="1 4" id="KW-0349">Heme</keyword>
<keyword evidence="8" id="KW-1185">Reference proteome</keyword>
<sequence length="1001" mass="107604">MLAMEQQRRLFAQRRPRHGWRWFAALAVLSLSAQVDASDPLAPEAALVDFRLPDGYQIELVTAEPEIVDPVAVAFDPQGRLWVVELRDYPLLSEGDKPSSCIKILEDKDHDGRFESARVFAEGLLFPTGLQLWGSGAFVTLAGEIAYFPDDDGDGRADKKETWYQGFATLNEQLRANHPTLAADGWIYVAGGLRGGQIKNLRLPDAPLLSINGRDFAFNPRTGKCRAVSGNGQFGLTFDDFGRRFTCSNRNPLIEVMIEQCYLDRNPKLVLSRIVQDAAAAGADSRIFPRSRAITTSAQHSGQFTAACGVELNRGGGALPADAASDAFVCEPTANLVHRERVTPDGSTRRARTIDEKSEFLTATDEWFRPVNLSIGPDGALYVVDMYRAVIEHPEWMPPELRNRPDMHDGRDRGRIYRVCAAGPRAENVIPETLKSRVVDELAPLLESSNPWIRDTAVRRLLELNDASVLPALSELARGSNSLATRYVALQTLVAMGGMTPAIAAQALADSSPEIRSLGLTLCEPFLESSPELAHQAMGLASDADAGVRLQTALTSMFLPAAEALQPLKQIAAASGDDLWTCRAVALASRELASPLLLALLDQSSMQLAGQDDVAISPALVRELLPAIAAGGNIEQVAAVLERVDRVNSSTAQLLLEAANDALQLQGSSLPAALALVAEQNKPAAEAISRLFDEALAKFANPGASASDRIAAADLLQFDSRSTTGAALLEILQASHPPEIQIAAIAALRAQTTPTLGEAILSLFPEQLPAIRRASLDLLCSQPAWTSQLLTAAADGAIEAADIDPARRLQLMQHADADIRRQAEQLFAAQLKSREEVISRYQAALELTGDPGRGREAFAVNCASCHRVGDQGTAIGPDIGDSSMKTSSQLLTDILDPNRAVDANFVNYVALTYDGVGHSGIISSETSSGIVLLGADGKQVAILRDDLESLTSGKSLMPEGLEQQLDLQKMADLLAFLKTWRHAAELQAKRPAKLGSAAIPP</sequence>
<keyword evidence="3 4" id="KW-0408">Iron</keyword>
<dbReference type="NCBIfam" id="TIGR02603">
    <property type="entry name" value="CxxCH_TIGR02603"/>
    <property type="match status" value="1"/>
</dbReference>